<reference evidence="2" key="1">
    <citation type="submission" date="2021-05" db="EMBL/GenBank/DDBJ databases">
        <authorList>
            <person name="Alioto T."/>
            <person name="Alioto T."/>
            <person name="Gomez Garrido J."/>
        </authorList>
    </citation>
    <scope>NUCLEOTIDE SEQUENCE</scope>
</reference>
<feature type="compositionally biased region" description="Polar residues" evidence="1">
    <location>
        <begin position="166"/>
        <end position="175"/>
    </location>
</feature>
<proteinExistence type="predicted"/>
<accession>A0A8D8JBW6</accession>
<feature type="region of interest" description="Disordered" evidence="1">
    <location>
        <begin position="1"/>
        <end position="46"/>
    </location>
</feature>
<dbReference type="EMBL" id="HBUE01094644">
    <property type="protein sequence ID" value="CAG6482872.1"/>
    <property type="molecule type" value="Transcribed_RNA"/>
</dbReference>
<dbReference type="EMBL" id="HBUE01175466">
    <property type="protein sequence ID" value="CAG6517516.1"/>
    <property type="molecule type" value="Transcribed_RNA"/>
</dbReference>
<organism evidence="2">
    <name type="scientific">Culex pipiens</name>
    <name type="common">House mosquito</name>
    <dbReference type="NCBI Taxonomy" id="7175"/>
    <lineage>
        <taxon>Eukaryota</taxon>
        <taxon>Metazoa</taxon>
        <taxon>Ecdysozoa</taxon>
        <taxon>Arthropoda</taxon>
        <taxon>Hexapoda</taxon>
        <taxon>Insecta</taxon>
        <taxon>Pterygota</taxon>
        <taxon>Neoptera</taxon>
        <taxon>Endopterygota</taxon>
        <taxon>Diptera</taxon>
        <taxon>Nematocera</taxon>
        <taxon>Culicoidea</taxon>
        <taxon>Culicidae</taxon>
        <taxon>Culicinae</taxon>
        <taxon>Culicini</taxon>
        <taxon>Culex</taxon>
        <taxon>Culex</taxon>
    </lineage>
</organism>
<evidence type="ECO:0000313" key="2">
    <source>
        <dbReference type="EMBL" id="CAG6569038.1"/>
    </source>
</evidence>
<protein>
    <submittedName>
        <fullName evidence="2">(northern house mosquito) hypothetical protein</fullName>
    </submittedName>
</protein>
<sequence>MPKFGVQHDGGLGSDGHDQRFRKLDQRRSQRIHRNPVPARCRTSDHIPATGDRFGLLQAGPVPVLLVAVSAVLGERTPAGSAVPIALRTGPQGLLQRCRLQQAVARVLGLPDAAPAREPRIVHAGPPGSIRKRREELYEPIGGTTCTAETLVHLQPAPTPIDRTGSDSSNATTPSPQLPAAHGHRSGGLPGKLLPRVRPVRAQVRPVDRRHVHRPAEGDRRVLDANPIRRLFHLHADVAGDVLDQGDQVRVPGPAAAVHDLVLQPDGTVLPGANDPAQPAEGVDRSDGVPAGLYHHLAMSGVLHHQELPADQRHDVVAHLWSLLVPQHRQAVVL</sequence>
<dbReference type="EMBL" id="HBUE01280987">
    <property type="protein sequence ID" value="CAG6569038.1"/>
    <property type="molecule type" value="Transcribed_RNA"/>
</dbReference>
<dbReference type="AlphaFoldDB" id="A0A8D8JBW6"/>
<dbReference type="EMBL" id="HBUE01175464">
    <property type="protein sequence ID" value="CAG6517513.1"/>
    <property type="molecule type" value="Transcribed_RNA"/>
</dbReference>
<name>A0A8D8JBW6_CULPI</name>
<feature type="compositionally biased region" description="Basic and acidic residues" evidence="1">
    <location>
        <begin position="15"/>
        <end position="28"/>
    </location>
</feature>
<dbReference type="EMBL" id="HBUE01094643">
    <property type="protein sequence ID" value="CAG6482870.1"/>
    <property type="molecule type" value="Transcribed_RNA"/>
</dbReference>
<feature type="region of interest" description="Disordered" evidence="1">
    <location>
        <begin position="157"/>
        <end position="193"/>
    </location>
</feature>
<dbReference type="EMBL" id="HBUE01280989">
    <property type="protein sequence ID" value="CAG6569041.1"/>
    <property type="molecule type" value="Transcribed_RNA"/>
</dbReference>
<dbReference type="EMBL" id="HBUE01094646">
    <property type="protein sequence ID" value="CAG6482874.1"/>
    <property type="molecule type" value="Transcribed_RNA"/>
</dbReference>
<evidence type="ECO:0000256" key="1">
    <source>
        <dbReference type="SAM" id="MobiDB-lite"/>
    </source>
</evidence>